<name>A0ABP8NC90_9BACT</name>
<keyword evidence="4" id="KW-1185">Reference proteome</keyword>
<evidence type="ECO:0000256" key="1">
    <source>
        <dbReference type="SAM" id="Phobius"/>
    </source>
</evidence>
<evidence type="ECO:0000313" key="4">
    <source>
        <dbReference type="Proteomes" id="UP001501175"/>
    </source>
</evidence>
<accession>A0ABP8NC90</accession>
<feature type="domain" description="Conjugative transposon TraJ C-terminal" evidence="2">
    <location>
        <begin position="20"/>
        <end position="131"/>
    </location>
</feature>
<evidence type="ECO:0000259" key="2">
    <source>
        <dbReference type="Pfam" id="PF07863"/>
    </source>
</evidence>
<feature type="transmembrane region" description="Helical" evidence="1">
    <location>
        <begin position="265"/>
        <end position="286"/>
    </location>
</feature>
<feature type="transmembrane region" description="Helical" evidence="1">
    <location>
        <begin position="80"/>
        <end position="101"/>
    </location>
</feature>
<evidence type="ECO:0000313" key="3">
    <source>
        <dbReference type="EMBL" id="GAA4464848.1"/>
    </source>
</evidence>
<feature type="transmembrane region" description="Helical" evidence="1">
    <location>
        <begin position="193"/>
        <end position="214"/>
    </location>
</feature>
<organism evidence="3 4">
    <name type="scientific">Nibrella saemangeumensis</name>
    <dbReference type="NCBI Taxonomy" id="1084526"/>
    <lineage>
        <taxon>Bacteria</taxon>
        <taxon>Pseudomonadati</taxon>
        <taxon>Bacteroidota</taxon>
        <taxon>Cytophagia</taxon>
        <taxon>Cytophagales</taxon>
        <taxon>Spirosomataceae</taxon>
        <taxon>Nibrella</taxon>
    </lineage>
</organism>
<comment type="caution">
    <text evidence="3">The sequence shown here is derived from an EMBL/GenBank/DDBJ whole genome shotgun (WGS) entry which is preliminary data.</text>
</comment>
<dbReference type="Pfam" id="PF07863">
    <property type="entry name" value="CtnDOT_TraJ"/>
    <property type="match status" value="2"/>
</dbReference>
<reference evidence="4" key="1">
    <citation type="journal article" date="2019" name="Int. J. Syst. Evol. Microbiol.">
        <title>The Global Catalogue of Microorganisms (GCM) 10K type strain sequencing project: providing services to taxonomists for standard genome sequencing and annotation.</title>
        <authorList>
            <consortium name="The Broad Institute Genomics Platform"/>
            <consortium name="The Broad Institute Genome Sequencing Center for Infectious Disease"/>
            <person name="Wu L."/>
            <person name="Ma J."/>
        </authorList>
    </citation>
    <scope>NUCLEOTIDE SEQUENCE [LARGE SCALE GENOMIC DNA]</scope>
    <source>
        <strain evidence="4">JCM 17927</strain>
    </source>
</reference>
<feature type="transmembrane region" description="Helical" evidence="1">
    <location>
        <begin position="226"/>
        <end position="245"/>
    </location>
</feature>
<dbReference type="RefSeq" id="WP_345247244.1">
    <property type="nucleotide sequence ID" value="NZ_BAABHD010000078.1"/>
</dbReference>
<feature type="domain" description="Conjugative transposon TraJ C-terminal" evidence="2">
    <location>
        <begin position="149"/>
        <end position="341"/>
    </location>
</feature>
<protein>
    <submittedName>
        <fullName evidence="3">Conjugative transposon protein TraJ</fullName>
    </submittedName>
</protein>
<dbReference type="Proteomes" id="UP001501175">
    <property type="component" value="Unassembled WGS sequence"/>
</dbReference>
<proteinExistence type="predicted"/>
<sequence length="376" mass="41482">MILLQQPGAGTYVDYDFYRKFESFEQTIKTAYAEVLQGMGHLGDTASAIAGLAASLYIGFRVLRHLAYAEGVDVWPLLRPFALGFLILNFTIVTDFLGALIKPLEVTTQSMVDIQTTRIQQLENLRVQKMEERMKELDQKIDDLSYWQIGQYLQLLIEQQKVYFNEGLDTFLKNFFYALFLAARLVIMTVRAFFLLILSVVGPLAFAIAIFSGFQDSHLLWIARYVQIMLWLPLANVLGTIVGYLQGKVISLQYLELVNNVPSEAQSGSFIYIVFMVIATLSYFTIPTLSSYIISSSGMAGALQRITNLGSTIAMATMHPTTGQMAAGAVRGMGAAGNVVLDGGKMVVGAGMMAGQAAASKVQQIRNISRQTSNQP</sequence>
<keyword evidence="1" id="KW-0812">Transmembrane</keyword>
<dbReference type="EMBL" id="BAABHD010000078">
    <property type="protein sequence ID" value="GAA4464848.1"/>
    <property type="molecule type" value="Genomic_DNA"/>
</dbReference>
<dbReference type="InterPro" id="IPR012424">
    <property type="entry name" value="Conjugative_transposon_TraJ_C"/>
</dbReference>
<keyword evidence="1" id="KW-1133">Transmembrane helix</keyword>
<gene>
    <name evidence="3" type="primary">traJ_3</name>
    <name evidence="3" type="ORF">GCM10023189_44690</name>
</gene>
<keyword evidence="1" id="KW-0472">Membrane</keyword>